<protein>
    <recommendedName>
        <fullName evidence="3">Monooxygenase</fullName>
    </recommendedName>
</protein>
<proteinExistence type="predicted"/>
<dbReference type="Pfam" id="PF19452">
    <property type="entry name" value="DUF5990"/>
    <property type="match status" value="1"/>
</dbReference>
<gene>
    <name evidence="1" type="ORF">GCM10010307_18070</name>
</gene>
<comment type="caution">
    <text evidence="1">The sequence shown here is derived from an EMBL/GenBank/DDBJ whole genome shotgun (WGS) entry which is preliminary data.</text>
</comment>
<keyword evidence="2" id="KW-1185">Reference proteome</keyword>
<dbReference type="Proteomes" id="UP001500151">
    <property type="component" value="Unassembled WGS sequence"/>
</dbReference>
<dbReference type="EMBL" id="BAAASJ010000020">
    <property type="protein sequence ID" value="GAA2628296.1"/>
    <property type="molecule type" value="Genomic_DNA"/>
</dbReference>
<sequence length="86" mass="9184">MKGPYVQGRPGGRFVYLSWGTVDGSGNFTMFRRAKLMLDAVPAKVLDAAERTGLLVGRLGLTDARGMTLCARVVPPAIIWTAGSTD</sequence>
<evidence type="ECO:0000313" key="1">
    <source>
        <dbReference type="EMBL" id="GAA2628296.1"/>
    </source>
</evidence>
<name>A0ABN3QJQ5_9ACTN</name>
<evidence type="ECO:0000313" key="2">
    <source>
        <dbReference type="Proteomes" id="UP001500151"/>
    </source>
</evidence>
<accession>A0ABN3QJQ5</accession>
<organism evidence="1 2">
    <name type="scientific">Streptomyces vastus</name>
    <dbReference type="NCBI Taxonomy" id="285451"/>
    <lineage>
        <taxon>Bacteria</taxon>
        <taxon>Bacillati</taxon>
        <taxon>Actinomycetota</taxon>
        <taxon>Actinomycetes</taxon>
        <taxon>Kitasatosporales</taxon>
        <taxon>Streptomycetaceae</taxon>
        <taxon>Streptomyces</taxon>
    </lineage>
</organism>
<dbReference type="InterPro" id="IPR046032">
    <property type="entry name" value="DUF5990"/>
</dbReference>
<reference evidence="1 2" key="1">
    <citation type="journal article" date="2019" name="Int. J. Syst. Evol. Microbiol.">
        <title>The Global Catalogue of Microorganisms (GCM) 10K type strain sequencing project: providing services to taxonomists for standard genome sequencing and annotation.</title>
        <authorList>
            <consortium name="The Broad Institute Genomics Platform"/>
            <consortium name="The Broad Institute Genome Sequencing Center for Infectious Disease"/>
            <person name="Wu L."/>
            <person name="Ma J."/>
        </authorList>
    </citation>
    <scope>NUCLEOTIDE SEQUENCE [LARGE SCALE GENOMIC DNA]</scope>
    <source>
        <strain evidence="1 2">JCM 4524</strain>
    </source>
</reference>
<evidence type="ECO:0008006" key="3">
    <source>
        <dbReference type="Google" id="ProtNLM"/>
    </source>
</evidence>